<protein>
    <submittedName>
        <fullName evidence="1">Uncharacterized protein</fullName>
    </submittedName>
</protein>
<name>A0ABR8FQF7_9NOSO</name>
<gene>
    <name evidence="1" type="ORF">H6G74_03700</name>
</gene>
<evidence type="ECO:0000313" key="1">
    <source>
        <dbReference type="EMBL" id="MBD2593432.1"/>
    </source>
</evidence>
<organism evidence="1 2">
    <name type="scientific">Nostoc spongiaeforme FACHB-130</name>
    <dbReference type="NCBI Taxonomy" id="1357510"/>
    <lineage>
        <taxon>Bacteria</taxon>
        <taxon>Bacillati</taxon>
        <taxon>Cyanobacteriota</taxon>
        <taxon>Cyanophyceae</taxon>
        <taxon>Nostocales</taxon>
        <taxon>Nostocaceae</taxon>
        <taxon>Nostoc</taxon>
    </lineage>
</organism>
<comment type="caution">
    <text evidence="1">The sequence shown here is derived from an EMBL/GenBank/DDBJ whole genome shotgun (WGS) entry which is preliminary data.</text>
</comment>
<evidence type="ECO:0000313" key="2">
    <source>
        <dbReference type="Proteomes" id="UP000603457"/>
    </source>
</evidence>
<proteinExistence type="predicted"/>
<accession>A0ABR8FQF7</accession>
<keyword evidence="2" id="KW-1185">Reference proteome</keyword>
<dbReference type="RefSeq" id="WP_190966357.1">
    <property type="nucleotide sequence ID" value="NZ_JACJTB010000002.1"/>
</dbReference>
<dbReference type="Proteomes" id="UP000603457">
    <property type="component" value="Unassembled WGS sequence"/>
</dbReference>
<dbReference type="EMBL" id="JACJTB010000002">
    <property type="protein sequence ID" value="MBD2593432.1"/>
    <property type="molecule type" value="Genomic_DNA"/>
</dbReference>
<sequence>MIISDLEILEVVEVSNVQGGLLPPYTYYQNDFVSINFDTTNTFTTTINDPENVGNNSAAAGAKAQARNFTFFPTYSYAKADTVAVPDYLGGSFASSTSAAVINGIR</sequence>
<reference evidence="1 2" key="1">
    <citation type="journal article" date="2020" name="ISME J.">
        <title>Comparative genomics reveals insights into cyanobacterial evolution and habitat adaptation.</title>
        <authorList>
            <person name="Chen M.Y."/>
            <person name="Teng W.K."/>
            <person name="Zhao L."/>
            <person name="Hu C.X."/>
            <person name="Zhou Y.K."/>
            <person name="Han B.P."/>
            <person name="Song L.R."/>
            <person name="Shu W.S."/>
        </authorList>
    </citation>
    <scope>NUCLEOTIDE SEQUENCE [LARGE SCALE GENOMIC DNA]</scope>
    <source>
        <strain evidence="1 2">FACHB-130</strain>
    </source>
</reference>